<keyword evidence="13" id="KW-0812">Transmembrane</keyword>
<dbReference type="FunFam" id="3.40.190.80:FF:000001">
    <property type="entry name" value="Fructose-1,6-bisphosphatase class 1"/>
    <property type="match status" value="1"/>
</dbReference>
<dbReference type="PIRSF" id="PIRSF500210">
    <property type="entry name" value="FBPtase"/>
    <property type="match status" value="1"/>
</dbReference>
<dbReference type="AlphaFoldDB" id="A3QSS7"/>
<dbReference type="CDD" id="cd00354">
    <property type="entry name" value="FBPase"/>
    <property type="match status" value="1"/>
</dbReference>
<comment type="similarity">
    <text evidence="3 12">Belongs to the FBPase class 1 family.</text>
</comment>
<evidence type="ECO:0000259" key="14">
    <source>
        <dbReference type="Pfam" id="PF00316"/>
    </source>
</evidence>
<dbReference type="GO" id="GO:0006002">
    <property type="term" value="P:fructose 6-phosphate metabolic process"/>
    <property type="evidence" value="ECO:0007669"/>
    <property type="project" value="TreeGrafter"/>
</dbReference>
<dbReference type="BRENDA" id="3.1.3.11">
    <property type="organism ID" value="2197"/>
</dbReference>
<keyword evidence="7 12" id="KW-0378">Hydrolase</keyword>
<dbReference type="GO" id="GO:0005829">
    <property type="term" value="C:cytosol"/>
    <property type="evidence" value="ECO:0007669"/>
    <property type="project" value="TreeGrafter"/>
</dbReference>
<dbReference type="GO" id="GO:0046872">
    <property type="term" value="F:metal ion binding"/>
    <property type="evidence" value="ECO:0007669"/>
    <property type="project" value="UniProtKB-KW"/>
</dbReference>
<comment type="subunit">
    <text evidence="4">Homotetramer.</text>
</comment>
<dbReference type="PRINTS" id="PR00115">
    <property type="entry name" value="F16BPHPHTASE"/>
</dbReference>
<feature type="domain" description="Fructose-1-6-bisphosphatase class I N-terminal" evidence="14">
    <location>
        <begin position="183"/>
        <end position="403"/>
    </location>
</feature>
<dbReference type="EC" id="3.1.3.11" evidence="5"/>
<keyword evidence="6" id="KW-0479">Metal-binding</keyword>
<dbReference type="Pfam" id="PF00316">
    <property type="entry name" value="FBPase"/>
    <property type="match status" value="1"/>
</dbReference>
<dbReference type="HAMAP" id="MF_01855">
    <property type="entry name" value="FBPase_class1"/>
    <property type="match status" value="1"/>
</dbReference>
<keyword evidence="13" id="KW-0472">Membrane</keyword>
<evidence type="ECO:0000256" key="5">
    <source>
        <dbReference type="ARBA" id="ARBA00013093"/>
    </source>
</evidence>
<dbReference type="Gene3D" id="3.30.540.10">
    <property type="entry name" value="Fructose-1,6-Bisphosphatase, subunit A, domain 1"/>
    <property type="match status" value="1"/>
</dbReference>
<evidence type="ECO:0000256" key="2">
    <source>
        <dbReference type="ARBA" id="ARBA00001946"/>
    </source>
</evidence>
<evidence type="ECO:0000256" key="9">
    <source>
        <dbReference type="ARBA" id="ARBA00023277"/>
    </source>
</evidence>
<keyword evidence="9 12" id="KW-0119">Carbohydrate metabolism</keyword>
<evidence type="ECO:0000256" key="4">
    <source>
        <dbReference type="ARBA" id="ARBA00011881"/>
    </source>
</evidence>
<evidence type="ECO:0000256" key="7">
    <source>
        <dbReference type="ARBA" id="ARBA00022801"/>
    </source>
</evidence>
<dbReference type="PROSITE" id="PS00124">
    <property type="entry name" value="FBPASE"/>
    <property type="match status" value="1"/>
</dbReference>
<organism evidence="16">
    <name type="scientific">Euglena gracilis</name>
    <dbReference type="NCBI Taxonomy" id="3039"/>
    <lineage>
        <taxon>Eukaryota</taxon>
        <taxon>Discoba</taxon>
        <taxon>Euglenozoa</taxon>
        <taxon>Euglenida</taxon>
        <taxon>Spirocuta</taxon>
        <taxon>Euglenophyceae</taxon>
        <taxon>Euglenales</taxon>
        <taxon>Euglenaceae</taxon>
        <taxon>Euglena</taxon>
    </lineage>
</organism>
<dbReference type="GO" id="GO:0005986">
    <property type="term" value="P:sucrose biosynthetic process"/>
    <property type="evidence" value="ECO:0007669"/>
    <property type="project" value="TreeGrafter"/>
</dbReference>
<comment type="catalytic activity">
    <reaction evidence="1">
        <text>beta-D-fructose 1,6-bisphosphate + H2O = beta-D-fructose 6-phosphate + phosphate</text>
        <dbReference type="Rhea" id="RHEA:11064"/>
        <dbReference type="ChEBI" id="CHEBI:15377"/>
        <dbReference type="ChEBI" id="CHEBI:32966"/>
        <dbReference type="ChEBI" id="CHEBI:43474"/>
        <dbReference type="ChEBI" id="CHEBI:57634"/>
        <dbReference type="EC" id="3.1.3.11"/>
    </reaction>
</comment>
<dbReference type="PIRSF" id="PIRSF000904">
    <property type="entry name" value="FBPtase_SBPase"/>
    <property type="match status" value="1"/>
</dbReference>
<proteinExistence type="evidence at transcript level"/>
<comment type="cofactor">
    <cofactor evidence="2">
        <name>Mg(2+)</name>
        <dbReference type="ChEBI" id="CHEBI:18420"/>
    </cofactor>
</comment>
<dbReference type="InterPro" id="IPR020548">
    <property type="entry name" value="Fructose_bisphosphatase_AS"/>
</dbReference>
<dbReference type="InterPro" id="IPR000146">
    <property type="entry name" value="FBPase_class-1"/>
</dbReference>
<dbReference type="EMBL" id="LC015802">
    <property type="protein sequence ID" value="BAU20290.1"/>
    <property type="molecule type" value="mRNA"/>
</dbReference>
<reference evidence="16" key="1">
    <citation type="journal article" date="2007" name="Protist">
        <title>Origin and distribution of Calvin cycle fructose and sedoheptulose bisphosphatases in plantae and complex algae: a single secondary origin of complex red plastids and subsequent propagation via tertiary endosymbioses.</title>
        <authorList>
            <person name="Teich R."/>
            <person name="Zauner S."/>
            <person name="Baurain D."/>
            <person name="Brinkmann H."/>
            <person name="Petersen J."/>
        </authorList>
    </citation>
    <scope>NUCLEOTIDE SEQUENCE</scope>
</reference>
<dbReference type="GO" id="GO:0006000">
    <property type="term" value="P:fructose metabolic process"/>
    <property type="evidence" value="ECO:0007669"/>
    <property type="project" value="TreeGrafter"/>
</dbReference>
<evidence type="ECO:0000256" key="3">
    <source>
        <dbReference type="ARBA" id="ARBA00010941"/>
    </source>
</evidence>
<evidence type="ECO:0000313" key="16">
    <source>
        <dbReference type="EMBL" id="ABF68597.1"/>
    </source>
</evidence>
<dbReference type="PANTHER" id="PTHR11556">
    <property type="entry name" value="FRUCTOSE-1,6-BISPHOSPHATASE-RELATED"/>
    <property type="match status" value="1"/>
</dbReference>
<accession>A3QSS7</accession>
<dbReference type="EMBL" id="DQ508160">
    <property type="protein sequence ID" value="ABF68597.1"/>
    <property type="molecule type" value="mRNA"/>
</dbReference>
<comment type="pathway">
    <text evidence="10">Carbohydrate biosynthesis.</text>
</comment>
<evidence type="ECO:0000256" key="6">
    <source>
        <dbReference type="ARBA" id="ARBA00022723"/>
    </source>
</evidence>
<evidence type="ECO:0000256" key="8">
    <source>
        <dbReference type="ARBA" id="ARBA00022842"/>
    </source>
</evidence>
<evidence type="ECO:0000256" key="1">
    <source>
        <dbReference type="ARBA" id="ARBA00001273"/>
    </source>
</evidence>
<dbReference type="GO" id="GO:0042132">
    <property type="term" value="F:fructose 1,6-bisphosphate 1-phosphatase activity"/>
    <property type="evidence" value="ECO:0007669"/>
    <property type="project" value="UniProtKB-EC"/>
</dbReference>
<feature type="domain" description="Fructose-1-6-bisphosphatase class 1 C-terminal" evidence="15">
    <location>
        <begin position="407"/>
        <end position="537"/>
    </location>
</feature>
<dbReference type="PANTHER" id="PTHR11556:SF1">
    <property type="entry name" value="FRUCTOSE-BISPHOSPHATASE"/>
    <property type="match status" value="1"/>
</dbReference>
<reference evidence="17" key="2">
    <citation type="submission" date="2014-12" db="EMBL/GenBank/DDBJ databases">
        <title>Identification and characterization of fructose-1,6-bisphosphatase from Euglena gracilis.</title>
        <authorList>
            <person name="Ogawa T."/>
            <person name="Kimura A."/>
            <person name="Sakuyama H."/>
            <person name="Maruta T."/>
            <person name="Ishikawa T."/>
            <person name="Tamoi M."/>
            <person name="Shigeoka S."/>
        </authorList>
    </citation>
    <scope>NUCLEOTIDE SEQUENCE</scope>
</reference>
<evidence type="ECO:0000256" key="12">
    <source>
        <dbReference type="RuleBase" id="RU000508"/>
    </source>
</evidence>
<keyword evidence="13" id="KW-1133">Transmembrane helix</keyword>
<dbReference type="SUPFAM" id="SSF56655">
    <property type="entry name" value="Carbohydrate phosphatase"/>
    <property type="match status" value="1"/>
</dbReference>
<evidence type="ECO:0000256" key="11">
    <source>
        <dbReference type="ARBA" id="ARBA00032973"/>
    </source>
</evidence>
<dbReference type="Pfam" id="PF18913">
    <property type="entry name" value="FBPase_C"/>
    <property type="match status" value="1"/>
</dbReference>
<gene>
    <name evidence="16" type="primary">FBP</name>
    <name evidence="17" type="synonym">EgFBPaseI</name>
</gene>
<keyword evidence="8" id="KW-0460">Magnesium</keyword>
<feature type="transmembrane region" description="Helical" evidence="13">
    <location>
        <begin position="19"/>
        <end position="36"/>
    </location>
</feature>
<name>A3QSS7_EUGGR</name>
<dbReference type="InterPro" id="IPR028343">
    <property type="entry name" value="FBPtase"/>
</dbReference>
<dbReference type="InterPro" id="IPR044015">
    <property type="entry name" value="FBPase_C_dom"/>
</dbReference>
<dbReference type="GO" id="GO:0030388">
    <property type="term" value="P:fructose 1,6-bisphosphate metabolic process"/>
    <property type="evidence" value="ECO:0007669"/>
    <property type="project" value="TreeGrafter"/>
</dbReference>
<evidence type="ECO:0000259" key="15">
    <source>
        <dbReference type="Pfam" id="PF18913"/>
    </source>
</evidence>
<evidence type="ECO:0000313" key="17">
    <source>
        <dbReference type="EMBL" id="BAU20290.1"/>
    </source>
</evidence>
<feature type="transmembrane region" description="Helical" evidence="13">
    <location>
        <begin position="96"/>
        <end position="115"/>
    </location>
</feature>
<evidence type="ECO:0000256" key="13">
    <source>
        <dbReference type="SAM" id="Phobius"/>
    </source>
</evidence>
<dbReference type="InterPro" id="IPR033391">
    <property type="entry name" value="FBPase_N"/>
</dbReference>
<protein>
    <recommendedName>
        <fullName evidence="5">fructose-bisphosphatase</fullName>
        <ecNumber evidence="5">3.1.3.11</ecNumber>
    </recommendedName>
    <alternativeName>
        <fullName evidence="11">D-fructose-1,6-bisphosphate 1-phosphohydrolase</fullName>
    </alternativeName>
</protein>
<sequence>MAYQSFTNQTKKVEGNSPLWAVAAGAFAGLCVVLLANQSATSLHSSVAVPTTPIVAQNTVTSYQAPLAHNAQVTQLKSQVSSDKSLEVSTAANSSVLVGVSGGLLLIAGMFFNILKKPSKQALPLPAPLQSVSVPASSQMVRLVTGMADAHTSVALMAVTAEKKKAVGIRSPVFNETCDQTGITLSRFMLEVARANPDLQELESVFASIQTACKTIAKLVKRSAIDGMTGLQAGGGAVNVQGEEQKKLDVITNDVLKRALKFTGRMGVIASEEEDVPVEVDNTMDESYGKDVLVEESGGRYISVFDPLDGSSNVDAGIPVGTIFGIFEEDDDCKLADNFFDDKTDISEAMKGCLRSTLKPGNSLVAAGYALYSSATHFVFTLGAGVNGFTLDESIGEFILTHPNIKIPPRGKIYSINEANRDIWDAPVQDFIQGLASGNNRGKKVYTSRYIGSMVGDVHRTLLYGGVFGYPADTRSPNGKLRLLYEAAPMSFLIEQAGGKSTTGLVRVMDIPPKSVHQRVPLMLGGADEMDELIELYNAKADAALKKSQLDRLAV</sequence>
<dbReference type="GO" id="GO:0006094">
    <property type="term" value="P:gluconeogenesis"/>
    <property type="evidence" value="ECO:0007669"/>
    <property type="project" value="TreeGrafter"/>
</dbReference>
<evidence type="ECO:0000256" key="10">
    <source>
        <dbReference type="ARBA" id="ARBA00024331"/>
    </source>
</evidence>
<dbReference type="Gene3D" id="3.40.190.80">
    <property type="match status" value="1"/>
</dbReference>